<organism evidence="1 2">
    <name type="scientific">Mycena metata</name>
    <dbReference type="NCBI Taxonomy" id="1033252"/>
    <lineage>
        <taxon>Eukaryota</taxon>
        <taxon>Fungi</taxon>
        <taxon>Dikarya</taxon>
        <taxon>Basidiomycota</taxon>
        <taxon>Agaricomycotina</taxon>
        <taxon>Agaricomycetes</taxon>
        <taxon>Agaricomycetidae</taxon>
        <taxon>Agaricales</taxon>
        <taxon>Marasmiineae</taxon>
        <taxon>Mycenaceae</taxon>
        <taxon>Mycena</taxon>
    </lineage>
</organism>
<keyword evidence="2" id="KW-1185">Reference proteome</keyword>
<sequence>MKLKPSPLSLTPAGLVRDDFATLMCPVYMCIHEYLSFAPHAGLLPLPANPTTADEGYPSSQLTQSWAVQIVWDAASFRPSD</sequence>
<evidence type="ECO:0000313" key="1">
    <source>
        <dbReference type="EMBL" id="KAJ7747055.1"/>
    </source>
</evidence>
<dbReference type="Proteomes" id="UP001215598">
    <property type="component" value="Unassembled WGS sequence"/>
</dbReference>
<protein>
    <submittedName>
        <fullName evidence="1">Uncharacterized protein</fullName>
    </submittedName>
</protein>
<dbReference type="EMBL" id="JARKIB010000078">
    <property type="protein sequence ID" value="KAJ7747055.1"/>
    <property type="molecule type" value="Genomic_DNA"/>
</dbReference>
<proteinExistence type="predicted"/>
<accession>A0AAD7IPW4</accession>
<gene>
    <name evidence="1" type="ORF">B0H16DRAFT_1726248</name>
</gene>
<evidence type="ECO:0000313" key="2">
    <source>
        <dbReference type="Proteomes" id="UP001215598"/>
    </source>
</evidence>
<name>A0AAD7IPW4_9AGAR</name>
<dbReference type="AlphaFoldDB" id="A0AAD7IPW4"/>
<reference evidence="1" key="1">
    <citation type="submission" date="2023-03" db="EMBL/GenBank/DDBJ databases">
        <title>Massive genome expansion in bonnet fungi (Mycena s.s.) driven by repeated elements and novel gene families across ecological guilds.</title>
        <authorList>
            <consortium name="Lawrence Berkeley National Laboratory"/>
            <person name="Harder C.B."/>
            <person name="Miyauchi S."/>
            <person name="Viragh M."/>
            <person name="Kuo A."/>
            <person name="Thoen E."/>
            <person name="Andreopoulos B."/>
            <person name="Lu D."/>
            <person name="Skrede I."/>
            <person name="Drula E."/>
            <person name="Henrissat B."/>
            <person name="Morin E."/>
            <person name="Kohler A."/>
            <person name="Barry K."/>
            <person name="LaButti K."/>
            <person name="Morin E."/>
            <person name="Salamov A."/>
            <person name="Lipzen A."/>
            <person name="Mereny Z."/>
            <person name="Hegedus B."/>
            <person name="Baldrian P."/>
            <person name="Stursova M."/>
            <person name="Weitz H."/>
            <person name="Taylor A."/>
            <person name="Grigoriev I.V."/>
            <person name="Nagy L.G."/>
            <person name="Martin F."/>
            <person name="Kauserud H."/>
        </authorList>
    </citation>
    <scope>NUCLEOTIDE SEQUENCE</scope>
    <source>
        <strain evidence="1">CBHHK182m</strain>
    </source>
</reference>
<comment type="caution">
    <text evidence="1">The sequence shown here is derived from an EMBL/GenBank/DDBJ whole genome shotgun (WGS) entry which is preliminary data.</text>
</comment>